<dbReference type="EMBL" id="MLJW01004968">
    <property type="protein sequence ID" value="OIQ69017.1"/>
    <property type="molecule type" value="Genomic_DNA"/>
</dbReference>
<name>A0A1J5PBH7_9ZZZZ</name>
<protein>
    <submittedName>
        <fullName evidence="1">Uncharacterized protein</fullName>
    </submittedName>
</protein>
<organism evidence="1">
    <name type="scientific">mine drainage metagenome</name>
    <dbReference type="NCBI Taxonomy" id="410659"/>
    <lineage>
        <taxon>unclassified sequences</taxon>
        <taxon>metagenomes</taxon>
        <taxon>ecological metagenomes</taxon>
    </lineage>
</organism>
<gene>
    <name evidence="1" type="ORF">GALL_493870</name>
</gene>
<proteinExistence type="predicted"/>
<reference evidence="1" key="1">
    <citation type="submission" date="2016-10" db="EMBL/GenBank/DDBJ databases">
        <title>Sequence of Gallionella enrichment culture.</title>
        <authorList>
            <person name="Poehlein A."/>
            <person name="Muehling M."/>
            <person name="Daniel R."/>
        </authorList>
    </citation>
    <scope>NUCLEOTIDE SEQUENCE</scope>
</reference>
<accession>A0A1J5PBH7</accession>
<comment type="caution">
    <text evidence="1">The sequence shown here is derived from an EMBL/GenBank/DDBJ whole genome shotgun (WGS) entry which is preliminary data.</text>
</comment>
<sequence>MELFNNKLVQAKGGNGRKKVNVNCSARQNPVKLPAQVSRQNNADNHFYAQTAHTANKQHARIFKILFKCLLVKTWDVRKTHICANVLFLVDLVDRLIW</sequence>
<evidence type="ECO:0000313" key="1">
    <source>
        <dbReference type="EMBL" id="OIQ69017.1"/>
    </source>
</evidence>
<dbReference type="AlphaFoldDB" id="A0A1J5PBH7"/>